<gene>
    <name evidence="2" type="ORF">MEDL_22700</name>
</gene>
<feature type="region of interest" description="Disordered" evidence="1">
    <location>
        <begin position="406"/>
        <end position="429"/>
    </location>
</feature>
<reference evidence="2" key="1">
    <citation type="submission" date="2021-03" db="EMBL/GenBank/DDBJ databases">
        <authorList>
            <person name="Bekaert M."/>
        </authorList>
    </citation>
    <scope>NUCLEOTIDE SEQUENCE</scope>
</reference>
<dbReference type="Proteomes" id="UP000683360">
    <property type="component" value="Unassembled WGS sequence"/>
</dbReference>
<comment type="caution">
    <text evidence="2">The sequence shown here is derived from an EMBL/GenBank/DDBJ whole genome shotgun (WGS) entry which is preliminary data.</text>
</comment>
<accession>A0A8S3RK54</accession>
<proteinExistence type="predicted"/>
<organism evidence="2 3">
    <name type="scientific">Mytilus edulis</name>
    <name type="common">Blue mussel</name>
    <dbReference type="NCBI Taxonomy" id="6550"/>
    <lineage>
        <taxon>Eukaryota</taxon>
        <taxon>Metazoa</taxon>
        <taxon>Spiralia</taxon>
        <taxon>Lophotrochozoa</taxon>
        <taxon>Mollusca</taxon>
        <taxon>Bivalvia</taxon>
        <taxon>Autobranchia</taxon>
        <taxon>Pteriomorphia</taxon>
        <taxon>Mytilida</taxon>
        <taxon>Mytiloidea</taxon>
        <taxon>Mytilidae</taxon>
        <taxon>Mytilinae</taxon>
        <taxon>Mytilus</taxon>
    </lineage>
</organism>
<evidence type="ECO:0000313" key="2">
    <source>
        <dbReference type="EMBL" id="CAG2208474.1"/>
    </source>
</evidence>
<evidence type="ECO:0000256" key="1">
    <source>
        <dbReference type="SAM" id="MobiDB-lite"/>
    </source>
</evidence>
<protein>
    <submittedName>
        <fullName evidence="2">Uncharacterized protein</fullName>
    </submittedName>
</protein>
<name>A0A8S3RK54_MYTED</name>
<feature type="compositionally biased region" description="Polar residues" evidence="1">
    <location>
        <begin position="468"/>
        <end position="489"/>
    </location>
</feature>
<sequence length="849" mass="98334">MVELTETTNHLISTTEINFEHTNQTPEGIETGLNELPTVLYDEKCNDMQSMKNFKEKSPKIIKDELSTPSNNDYSEASYTSEIKDSFSDNMNNITDNSEHSHMETFSDISNINVEHDVVDKAILPASSDRVVRYWNTIVARSLEPTAEIKGTSSKKEFDNSANFVKDLCLIGSNNLKRSRSGESPKIKTTTDLESNSLTPIEKRLSGTGTEPENILVGDRNDDLNIKPYKADTHSLRILPSHENTDSLPVKGIYEISENTKEMERGEEYRDNNRDQPFIIRHFGNKEDLNNCQHKSKSITFDKFGELKITKSLKGNEDIEFKYKTRCHQIELSRSESKDARTIKSLPKHTKNEQTDSEFSAWERFENQNISVDNSFEARANQPWSMKSNQNWSQDEQDKWIPKWNQTSHHQSRMPYQDSNDFYHQEPTSFPYSPYNVTTHWSENRDPQSNEKDNHYLTREYNEMHSPQHANQSDNDEQYSTYSSNFTTPTDDHQSSKHNQIMRSGNSQLWKSHQRDVDTQPISNMPLVTRYRGSGNGSWYTPEHSNEEATSHRARKMMDEMRLGSTLMHSCEEEALKKINELRESIAKGEMDSKDKCQEIEQIFRELRTAMHKHTTELLEDTQDTMNDLLHQRFEVDKLSGIPMIHLSYLIQLLIQPNNFRNALEDLEIQHLDILAKKVQRDTKPVPVTFVLKLSKEDYSIVDRTEDQRSISEHSLIVDDTDTYPGYTHLIPANTAYWSGCVEWLSCNDAFLRGLPNKCRPKTLFQKNTLISVQLLDGFDCNIWPRKAQSWTQRNPISGWPSEDILREASEKDVLSSNVHMNLVKIQISNGSLYLKKQKRFSFVHLMIP</sequence>
<evidence type="ECO:0000313" key="3">
    <source>
        <dbReference type="Proteomes" id="UP000683360"/>
    </source>
</evidence>
<dbReference type="AlphaFoldDB" id="A0A8S3RK54"/>
<feature type="region of interest" description="Disordered" evidence="1">
    <location>
        <begin position="464"/>
        <end position="502"/>
    </location>
</feature>
<keyword evidence="3" id="KW-1185">Reference proteome</keyword>
<feature type="compositionally biased region" description="Polar residues" evidence="1">
    <location>
        <begin position="417"/>
        <end position="429"/>
    </location>
</feature>
<dbReference type="EMBL" id="CAJPWZ010001111">
    <property type="protein sequence ID" value="CAG2208474.1"/>
    <property type="molecule type" value="Genomic_DNA"/>
</dbReference>
<dbReference type="OrthoDB" id="415023at2759"/>